<dbReference type="Proteomes" id="UP001189429">
    <property type="component" value="Unassembled WGS sequence"/>
</dbReference>
<comment type="caution">
    <text evidence="2">The sequence shown here is derived from an EMBL/GenBank/DDBJ whole genome shotgun (WGS) entry which is preliminary data.</text>
</comment>
<dbReference type="InterPro" id="IPR016024">
    <property type="entry name" value="ARM-type_fold"/>
</dbReference>
<evidence type="ECO:0000256" key="1">
    <source>
        <dbReference type="ARBA" id="ARBA00022737"/>
    </source>
</evidence>
<proteinExistence type="predicted"/>
<feature type="non-terminal residue" evidence="2">
    <location>
        <position position="1"/>
    </location>
</feature>
<organism evidence="2 3">
    <name type="scientific">Prorocentrum cordatum</name>
    <dbReference type="NCBI Taxonomy" id="2364126"/>
    <lineage>
        <taxon>Eukaryota</taxon>
        <taxon>Sar</taxon>
        <taxon>Alveolata</taxon>
        <taxon>Dinophyceae</taxon>
        <taxon>Prorocentrales</taxon>
        <taxon>Prorocentraceae</taxon>
        <taxon>Prorocentrum</taxon>
    </lineage>
</organism>
<dbReference type="PANTHER" id="PTHR22895:SF0">
    <property type="entry name" value="ARMADILLO REPEAT-CONTAINING PROTEIN 6"/>
    <property type="match status" value="1"/>
</dbReference>
<keyword evidence="3" id="KW-1185">Reference proteome</keyword>
<reference evidence="2" key="1">
    <citation type="submission" date="2023-10" db="EMBL/GenBank/DDBJ databases">
        <authorList>
            <person name="Chen Y."/>
            <person name="Shah S."/>
            <person name="Dougan E. K."/>
            <person name="Thang M."/>
            <person name="Chan C."/>
        </authorList>
    </citation>
    <scope>NUCLEOTIDE SEQUENCE [LARGE SCALE GENOMIC DNA]</scope>
</reference>
<protein>
    <submittedName>
        <fullName evidence="2">Uncharacterized protein</fullName>
    </submittedName>
</protein>
<name>A0ABN9XSF2_9DINO</name>
<dbReference type="SUPFAM" id="SSF48371">
    <property type="entry name" value="ARM repeat"/>
    <property type="match status" value="1"/>
</dbReference>
<sequence length="322" mass="32765">DAGNERLLQVRLSSAAVRSFAELRSSTCRWQGTASAVAAVALGEGGGPQLVAPYREAYGDASRLVAKARAPANAAVRVTDLGVGPAPLVTFAESGFRGAIVLDPVIEGVFKFERDEGSMLELAVPPLSAEFQRAAAGRSPEAEMAEQACRLLAQLAPPAGAEPRLQRAAAEACSLAVAVLSRHSSNATVQTAACGALGQLAPACGGDLPAPEARQCVELVAAAMRRHAGAPRLQEAACHALAGCAGGRPELQALAATNGAIDQVVGAMRQFPLDAEVQRWACGALAGLAADQPMTQSAVAGCRGPRMETDAGAARGAESLAE</sequence>
<accession>A0ABN9XSF2</accession>
<keyword evidence="1" id="KW-0677">Repeat</keyword>
<dbReference type="InterPro" id="IPR011989">
    <property type="entry name" value="ARM-like"/>
</dbReference>
<evidence type="ECO:0000313" key="2">
    <source>
        <dbReference type="EMBL" id="CAK0901492.1"/>
    </source>
</evidence>
<evidence type="ECO:0000313" key="3">
    <source>
        <dbReference type="Proteomes" id="UP001189429"/>
    </source>
</evidence>
<gene>
    <name evidence="2" type="ORF">PCOR1329_LOCUS78416</name>
</gene>
<feature type="non-terminal residue" evidence="2">
    <location>
        <position position="322"/>
    </location>
</feature>
<dbReference type="Gene3D" id="1.25.10.10">
    <property type="entry name" value="Leucine-rich Repeat Variant"/>
    <property type="match status" value="1"/>
</dbReference>
<dbReference type="EMBL" id="CAUYUJ010020938">
    <property type="protein sequence ID" value="CAK0901492.1"/>
    <property type="molecule type" value="Genomic_DNA"/>
</dbReference>
<dbReference type="PANTHER" id="PTHR22895">
    <property type="entry name" value="ARMADILLO REPEAT-CONTAINING PROTEIN 6"/>
    <property type="match status" value="1"/>
</dbReference>